<proteinExistence type="predicted"/>
<dbReference type="EMBL" id="QUAJ01000020">
    <property type="protein sequence ID" value="REI40417.1"/>
    <property type="molecule type" value="Genomic_DNA"/>
</dbReference>
<dbReference type="Proteomes" id="UP000263486">
    <property type="component" value="Unassembled WGS sequence"/>
</dbReference>
<reference evidence="1 2" key="1">
    <citation type="submission" date="2018-08" db="EMBL/GenBank/DDBJ databases">
        <title>Draft genome sequence of Psychrilyobacter sp. strain SD5 isolated from Black Sea water.</title>
        <authorList>
            <person name="Yadav S."/>
            <person name="Villanueva L."/>
            <person name="Damste J.S.S."/>
        </authorList>
    </citation>
    <scope>NUCLEOTIDE SEQUENCE [LARGE SCALE GENOMIC DNA]</scope>
    <source>
        <strain evidence="1 2">SD5</strain>
    </source>
</reference>
<accession>A0ABX9KF66</accession>
<keyword evidence="2" id="KW-1185">Reference proteome</keyword>
<protein>
    <submittedName>
        <fullName evidence="1">Uncharacterized protein</fullName>
    </submittedName>
</protein>
<organism evidence="1 2">
    <name type="scientific">Psychrilyobacter piezotolerans</name>
    <dbReference type="NCBI Taxonomy" id="2293438"/>
    <lineage>
        <taxon>Bacteria</taxon>
        <taxon>Fusobacteriati</taxon>
        <taxon>Fusobacteriota</taxon>
        <taxon>Fusobacteriia</taxon>
        <taxon>Fusobacteriales</taxon>
        <taxon>Fusobacteriaceae</taxon>
        <taxon>Psychrilyobacter</taxon>
    </lineage>
</organism>
<evidence type="ECO:0000313" key="1">
    <source>
        <dbReference type="EMBL" id="REI40417.1"/>
    </source>
</evidence>
<sequence>MKKVNIFLIILFVAAFILPKEKRMEKPLRIASGKDTTGLLVNRLLRENIEFQTVVGEYELQDC</sequence>
<evidence type="ECO:0000313" key="2">
    <source>
        <dbReference type="Proteomes" id="UP000263486"/>
    </source>
</evidence>
<name>A0ABX9KF66_9FUSO</name>
<comment type="caution">
    <text evidence="1">The sequence shown here is derived from an EMBL/GenBank/DDBJ whole genome shotgun (WGS) entry which is preliminary data.</text>
</comment>
<gene>
    <name evidence="1" type="ORF">DYH56_11190</name>
</gene>